<dbReference type="Pfam" id="PF00072">
    <property type="entry name" value="Response_reg"/>
    <property type="match status" value="1"/>
</dbReference>
<name>A0A212QNX5_RHOAC</name>
<dbReference type="InterPro" id="IPR058245">
    <property type="entry name" value="NreC/VraR/RcsB-like_REC"/>
</dbReference>
<dbReference type="Pfam" id="PF00196">
    <property type="entry name" value="GerE"/>
    <property type="match status" value="1"/>
</dbReference>
<feature type="domain" description="HTH luxR-type" evidence="6">
    <location>
        <begin position="151"/>
        <end position="216"/>
    </location>
</feature>
<dbReference type="InterPro" id="IPR000792">
    <property type="entry name" value="Tscrpt_reg_LuxR_C"/>
</dbReference>
<evidence type="ECO:0000256" key="3">
    <source>
        <dbReference type="ARBA" id="ARBA00023125"/>
    </source>
</evidence>
<dbReference type="InterPro" id="IPR039420">
    <property type="entry name" value="WalR-like"/>
</dbReference>
<feature type="domain" description="Response regulatory" evidence="7">
    <location>
        <begin position="10"/>
        <end position="126"/>
    </location>
</feature>
<dbReference type="Proteomes" id="UP000198418">
    <property type="component" value="Unassembled WGS sequence"/>
</dbReference>
<dbReference type="SUPFAM" id="SSF46894">
    <property type="entry name" value="C-terminal effector domain of the bipartite response regulators"/>
    <property type="match status" value="1"/>
</dbReference>
<dbReference type="GO" id="GO:0006355">
    <property type="term" value="P:regulation of DNA-templated transcription"/>
    <property type="evidence" value="ECO:0007669"/>
    <property type="project" value="InterPro"/>
</dbReference>
<dbReference type="PANTHER" id="PTHR43214">
    <property type="entry name" value="TWO-COMPONENT RESPONSE REGULATOR"/>
    <property type="match status" value="1"/>
</dbReference>
<feature type="modified residue" description="4-aspartylphosphate" evidence="5">
    <location>
        <position position="61"/>
    </location>
</feature>
<dbReference type="AlphaFoldDB" id="A0A212QNX5"/>
<reference evidence="9" key="1">
    <citation type="submission" date="2017-06" db="EMBL/GenBank/DDBJ databases">
        <authorList>
            <person name="Varghese N."/>
            <person name="Submissions S."/>
        </authorList>
    </citation>
    <scope>NUCLEOTIDE SEQUENCE [LARGE SCALE GENOMIC DNA]</scope>
    <source>
        <strain evidence="9">DSM 137</strain>
    </source>
</reference>
<keyword evidence="4" id="KW-0804">Transcription</keyword>
<evidence type="ECO:0000313" key="9">
    <source>
        <dbReference type="Proteomes" id="UP000198418"/>
    </source>
</evidence>
<dbReference type="CDD" id="cd17535">
    <property type="entry name" value="REC_NarL-like"/>
    <property type="match status" value="1"/>
</dbReference>
<dbReference type="PRINTS" id="PR00038">
    <property type="entry name" value="HTHLUXR"/>
</dbReference>
<evidence type="ECO:0000256" key="2">
    <source>
        <dbReference type="ARBA" id="ARBA00023015"/>
    </source>
</evidence>
<evidence type="ECO:0000259" key="7">
    <source>
        <dbReference type="PROSITE" id="PS50110"/>
    </source>
</evidence>
<sequence>MTEVPEPKLRVFLADDHPLVLDGIRSLLKDDPGLEIVGEARDGRAALRMTIELKPDVIVLDLSMPGMNGVDVTRRLRCECPACKVIILTVHEDRSYFRKLIEVGAVGYVLKRSVSDDLRRAIHSVAEGGIYLDPAIAGKAIDGLVNRPGEAADPGVDLSEREIEVLRLAALGYSNKELATRLTLSVKSVETYKARGMDKLGFHSRVQLVGYAVAEGWLKDV</sequence>
<organism evidence="8 9">
    <name type="scientific">Rhodoblastus acidophilus</name>
    <name type="common">Rhodopseudomonas acidophila</name>
    <dbReference type="NCBI Taxonomy" id="1074"/>
    <lineage>
        <taxon>Bacteria</taxon>
        <taxon>Pseudomonadati</taxon>
        <taxon>Pseudomonadota</taxon>
        <taxon>Alphaproteobacteria</taxon>
        <taxon>Hyphomicrobiales</taxon>
        <taxon>Rhodoblastaceae</taxon>
        <taxon>Rhodoblastus</taxon>
    </lineage>
</organism>
<dbReference type="SMART" id="SM00448">
    <property type="entry name" value="REC"/>
    <property type="match status" value="1"/>
</dbReference>
<dbReference type="PANTHER" id="PTHR43214:SF41">
    <property type="entry name" value="NITRATE_NITRITE RESPONSE REGULATOR PROTEIN NARP"/>
    <property type="match status" value="1"/>
</dbReference>
<evidence type="ECO:0000256" key="4">
    <source>
        <dbReference type="ARBA" id="ARBA00023163"/>
    </source>
</evidence>
<keyword evidence="1 5" id="KW-0597">Phosphoprotein</keyword>
<dbReference type="Gene3D" id="3.40.50.2300">
    <property type="match status" value="1"/>
</dbReference>
<keyword evidence="3" id="KW-0238">DNA-binding</keyword>
<dbReference type="SUPFAM" id="SSF52172">
    <property type="entry name" value="CheY-like"/>
    <property type="match status" value="1"/>
</dbReference>
<dbReference type="InterPro" id="IPR011006">
    <property type="entry name" value="CheY-like_superfamily"/>
</dbReference>
<dbReference type="PROSITE" id="PS50110">
    <property type="entry name" value="RESPONSE_REGULATORY"/>
    <property type="match status" value="1"/>
</dbReference>
<dbReference type="GO" id="GO:0003677">
    <property type="term" value="F:DNA binding"/>
    <property type="evidence" value="ECO:0007669"/>
    <property type="project" value="UniProtKB-KW"/>
</dbReference>
<protein>
    <submittedName>
        <fullName evidence="8">Two component transcriptional regulator, LuxR family</fullName>
    </submittedName>
</protein>
<evidence type="ECO:0000256" key="1">
    <source>
        <dbReference type="ARBA" id="ARBA00022553"/>
    </source>
</evidence>
<dbReference type="RefSeq" id="WP_088519383.1">
    <property type="nucleotide sequence ID" value="NZ_FYDG01000001.1"/>
</dbReference>
<evidence type="ECO:0000313" key="8">
    <source>
        <dbReference type="EMBL" id="SNB61125.1"/>
    </source>
</evidence>
<dbReference type="EMBL" id="FYDG01000001">
    <property type="protein sequence ID" value="SNB61125.1"/>
    <property type="molecule type" value="Genomic_DNA"/>
</dbReference>
<dbReference type="GO" id="GO:0000160">
    <property type="term" value="P:phosphorelay signal transduction system"/>
    <property type="evidence" value="ECO:0007669"/>
    <property type="project" value="InterPro"/>
</dbReference>
<accession>A0A212QNX5</accession>
<dbReference type="InterPro" id="IPR001789">
    <property type="entry name" value="Sig_transdc_resp-reg_receiver"/>
</dbReference>
<evidence type="ECO:0000259" key="6">
    <source>
        <dbReference type="PROSITE" id="PS50043"/>
    </source>
</evidence>
<evidence type="ECO:0000256" key="5">
    <source>
        <dbReference type="PROSITE-ProRule" id="PRU00169"/>
    </source>
</evidence>
<dbReference type="SMART" id="SM00421">
    <property type="entry name" value="HTH_LUXR"/>
    <property type="match status" value="1"/>
</dbReference>
<keyword evidence="9" id="KW-1185">Reference proteome</keyword>
<dbReference type="InterPro" id="IPR016032">
    <property type="entry name" value="Sig_transdc_resp-reg_C-effctor"/>
</dbReference>
<dbReference type="OrthoDB" id="3678174at2"/>
<dbReference type="PROSITE" id="PS50043">
    <property type="entry name" value="HTH_LUXR_2"/>
    <property type="match status" value="1"/>
</dbReference>
<dbReference type="CDD" id="cd06170">
    <property type="entry name" value="LuxR_C_like"/>
    <property type="match status" value="1"/>
</dbReference>
<keyword evidence="2" id="KW-0805">Transcription regulation</keyword>
<proteinExistence type="predicted"/>
<gene>
    <name evidence="8" type="ORF">SAMN06265338_101985</name>
</gene>